<proteinExistence type="predicted"/>
<sequence>MKFSRIRTFWVLALLGAICVSAQGQFRNILKPQQSPIHELRIKADEEYLSNQRDRFRLKSPLGPQAHLLRANSYKKIEDKIRREKPCGFWIKSHGDEYLYKNQELYVSNIKGEILGRAKKWKINKKLRKTFRALRQLEKKSQYARNIIQTLQYSENRFTLSIVKCIDSYTLFPLQNDKYGVLNNNAYAFQVMENDQLLVDYAPFDRIGSGAEIRWEPRHKKMKLAHELAHAYDANFGLLDDRLIKSNGNIMPAREIRALFHENMIRKEMERNLRTRINSGEAWLALGVPYTYPLPVTARY</sequence>
<organism evidence="1 2">
    <name type="scientific">Ekhidna lutea</name>
    <dbReference type="NCBI Taxonomy" id="447679"/>
    <lineage>
        <taxon>Bacteria</taxon>
        <taxon>Pseudomonadati</taxon>
        <taxon>Bacteroidota</taxon>
        <taxon>Cytophagia</taxon>
        <taxon>Cytophagales</taxon>
        <taxon>Reichenbachiellaceae</taxon>
        <taxon>Ekhidna</taxon>
    </lineage>
</organism>
<protein>
    <submittedName>
        <fullName evidence="1">Uncharacterized protein</fullName>
    </submittedName>
</protein>
<dbReference type="Proteomes" id="UP000198393">
    <property type="component" value="Unassembled WGS sequence"/>
</dbReference>
<accession>A0A239H0Y5</accession>
<dbReference type="AlphaFoldDB" id="A0A239H0Y5"/>
<dbReference type="RefSeq" id="WP_089355850.1">
    <property type="nucleotide sequence ID" value="NZ_FZPD01000002.1"/>
</dbReference>
<reference evidence="1 2" key="1">
    <citation type="submission" date="2017-06" db="EMBL/GenBank/DDBJ databases">
        <authorList>
            <person name="Kim H.J."/>
            <person name="Triplett B.A."/>
        </authorList>
    </citation>
    <scope>NUCLEOTIDE SEQUENCE [LARGE SCALE GENOMIC DNA]</scope>
    <source>
        <strain evidence="1 2">DSM 19307</strain>
    </source>
</reference>
<evidence type="ECO:0000313" key="1">
    <source>
        <dbReference type="EMBL" id="SNS74842.1"/>
    </source>
</evidence>
<dbReference type="EMBL" id="FZPD01000002">
    <property type="protein sequence ID" value="SNS74842.1"/>
    <property type="molecule type" value="Genomic_DNA"/>
</dbReference>
<gene>
    <name evidence="1" type="ORF">SAMN05421640_1089</name>
</gene>
<keyword evidence="2" id="KW-1185">Reference proteome</keyword>
<dbReference type="OrthoDB" id="1191296at2"/>
<evidence type="ECO:0000313" key="2">
    <source>
        <dbReference type="Proteomes" id="UP000198393"/>
    </source>
</evidence>
<name>A0A239H0Y5_EKHLU</name>